<keyword evidence="3" id="KW-1185">Reference proteome</keyword>
<dbReference type="EMBL" id="MTBP01000003">
    <property type="protein sequence ID" value="POM23591.1"/>
    <property type="molecule type" value="Genomic_DNA"/>
</dbReference>
<comment type="caution">
    <text evidence="2">The sequence shown here is derived from an EMBL/GenBank/DDBJ whole genome shotgun (WGS) entry which is preliminary data.</text>
</comment>
<name>A0A2P4UEX7_9ACTN</name>
<accession>A0A2P4UEX7</accession>
<evidence type="ECO:0000256" key="1">
    <source>
        <dbReference type="SAM" id="Phobius"/>
    </source>
</evidence>
<dbReference type="AlphaFoldDB" id="A0A2P4UEX7"/>
<keyword evidence="1" id="KW-0812">Transmembrane</keyword>
<keyword evidence="1" id="KW-1133">Transmembrane helix</keyword>
<dbReference type="Proteomes" id="UP000242367">
    <property type="component" value="Unassembled WGS sequence"/>
</dbReference>
<protein>
    <recommendedName>
        <fullName evidence="4">Cholesterol esterase</fullName>
    </recommendedName>
</protein>
<dbReference type="Pfam" id="PF19741">
    <property type="entry name" value="DUF6230"/>
    <property type="match status" value="1"/>
</dbReference>
<reference evidence="2 3" key="1">
    <citation type="journal article" date="2017" name="Chemistry">
        <title>Isolation, Biosynthesis and Chemical Modifications of Rubterolones A-F: Rare Tropolone Alkaloids from Actinomadura sp. 5-2.</title>
        <authorList>
            <person name="Guo H."/>
            <person name="Benndorf R."/>
            <person name="Leichnitz D."/>
            <person name="Klassen J.L."/>
            <person name="Vollmers J."/>
            <person name="Gorls H."/>
            <person name="Steinacker M."/>
            <person name="Weigel C."/>
            <person name="Dahse H.M."/>
            <person name="Kaster A.K."/>
            <person name="de Beer Z.W."/>
            <person name="Poulsen M."/>
            <person name="Beemelmanns C."/>
        </authorList>
    </citation>
    <scope>NUCLEOTIDE SEQUENCE [LARGE SCALE GENOMIC DNA]</scope>
    <source>
        <strain evidence="2 3">5-2</strain>
    </source>
</reference>
<evidence type="ECO:0000313" key="2">
    <source>
        <dbReference type="EMBL" id="POM23591.1"/>
    </source>
</evidence>
<dbReference type="InterPro" id="IPR046198">
    <property type="entry name" value="DUF6230"/>
</dbReference>
<gene>
    <name evidence="2" type="ORF">BTM25_47460</name>
</gene>
<organism evidence="2 3">
    <name type="scientific">Actinomadura rubteroloni</name>
    <dbReference type="NCBI Taxonomy" id="1926885"/>
    <lineage>
        <taxon>Bacteria</taxon>
        <taxon>Bacillati</taxon>
        <taxon>Actinomycetota</taxon>
        <taxon>Actinomycetes</taxon>
        <taxon>Streptosporangiales</taxon>
        <taxon>Thermomonosporaceae</taxon>
        <taxon>Actinomadura</taxon>
    </lineage>
</organism>
<sequence length="205" mass="21800">MDGSDDARAVPPLLAGRTRWRRFAAVFAPGLLILTLIGVGMLQGSLPVWATLRGEQYIKLSITQITGYGRGSSPQLFRSMDGKSHPVLVAAVDDARIRGLCASSKVKAPFGTVVARFVVPPDGPVVRVRSLRMAIQDIEIADLADGALTLGRPGGGARDARPGSLPLDGRDLRLAVHAKVRWVTVEGMKASGMRLSTGTAVKECY</sequence>
<proteinExistence type="predicted"/>
<keyword evidence="1" id="KW-0472">Membrane</keyword>
<evidence type="ECO:0008006" key="4">
    <source>
        <dbReference type="Google" id="ProtNLM"/>
    </source>
</evidence>
<evidence type="ECO:0000313" key="3">
    <source>
        <dbReference type="Proteomes" id="UP000242367"/>
    </source>
</evidence>
<feature type="transmembrane region" description="Helical" evidence="1">
    <location>
        <begin position="23"/>
        <end position="42"/>
    </location>
</feature>